<evidence type="ECO:0000313" key="2">
    <source>
        <dbReference type="Proteomes" id="UP001519363"/>
    </source>
</evidence>
<accession>A0ABS5A681</accession>
<sequence>MSWLTALTVVPLLLTAPQQLPCGQVPADYTGSRYLAQAHGLLVDFLEGGTGFVEYQFRRVPATWSVDAQRLTVSSDLTVQRSVLRACESWTSQPGVLVTDGGMLLVRVPLG</sequence>
<organism evidence="1 2">
    <name type="scientific">Crossiella equi</name>
    <dbReference type="NCBI Taxonomy" id="130796"/>
    <lineage>
        <taxon>Bacteria</taxon>
        <taxon>Bacillati</taxon>
        <taxon>Actinomycetota</taxon>
        <taxon>Actinomycetes</taxon>
        <taxon>Pseudonocardiales</taxon>
        <taxon>Pseudonocardiaceae</taxon>
        <taxon>Crossiella</taxon>
    </lineage>
</organism>
<protein>
    <submittedName>
        <fullName evidence="1">Uncharacterized protein</fullName>
    </submittedName>
</protein>
<comment type="caution">
    <text evidence="1">The sequence shown here is derived from an EMBL/GenBank/DDBJ whole genome shotgun (WGS) entry which is preliminary data.</text>
</comment>
<dbReference type="Proteomes" id="UP001519363">
    <property type="component" value="Unassembled WGS sequence"/>
</dbReference>
<proteinExistence type="predicted"/>
<name>A0ABS5A681_9PSEU</name>
<evidence type="ECO:0000313" key="1">
    <source>
        <dbReference type="EMBL" id="MBP2472114.1"/>
    </source>
</evidence>
<reference evidence="1 2" key="1">
    <citation type="submission" date="2021-03" db="EMBL/GenBank/DDBJ databases">
        <title>Sequencing the genomes of 1000 actinobacteria strains.</title>
        <authorList>
            <person name="Klenk H.-P."/>
        </authorList>
    </citation>
    <scope>NUCLEOTIDE SEQUENCE [LARGE SCALE GENOMIC DNA]</scope>
    <source>
        <strain evidence="1 2">DSM 44580</strain>
    </source>
</reference>
<dbReference type="RefSeq" id="WP_086782352.1">
    <property type="nucleotide sequence ID" value="NZ_JAGIOO010000001.1"/>
</dbReference>
<dbReference type="EMBL" id="JAGIOO010000001">
    <property type="protein sequence ID" value="MBP2472114.1"/>
    <property type="molecule type" value="Genomic_DNA"/>
</dbReference>
<keyword evidence="2" id="KW-1185">Reference proteome</keyword>
<gene>
    <name evidence="1" type="ORF">JOF53_000986</name>
</gene>